<evidence type="ECO:0000313" key="4">
    <source>
        <dbReference type="Proteomes" id="UP000215595"/>
    </source>
</evidence>
<feature type="transmembrane region" description="Helical" evidence="2">
    <location>
        <begin position="56"/>
        <end position="75"/>
    </location>
</feature>
<sequence>MAGDAACPGSRAMTAVPLLIEPQRRAQWRVLADTAALGMAGVMLAGAIGWRLFDVVGAVTLVVVGLAAIVAVGAWRARRLDQGWLVRSLDARLPGFEDSAALLFADAHALAGFRALQRRRLEARLPEASRLDLRPAWSRRPIAVAWGAAAILTLLVLVWPTARSDATPLASGRTEASAGPPVLTGLTLRITPPAYTGLPVREQTQADASVPEGSRLEWIVGLSPQPASAALSFPDAAPLPLLRSGEPWTAARIATQPFLYRIEAPGLARQRLARVDVVADAPPAIRLVEPDSQLVQITPGQTRWTVVFEASDDYGVLSSGTLRITLAKGEGEQVTVTETTRGIAGTGEARRRRFAVTFDLAREGMEPASDMIVQLIVTDNRPGGAREVEGPSVILRWPSSLGLADGLDGMAQSVLPAYFRSQRQIIIDAEALLAQRARLDRESFVSRSASLGGDQATLRNRYGQFMGGENEGGPGALTLPTSDAPARPAAPPLPTNDAPRPRAATPAPPPELEAGHTHDDGHDHGPAPEGGGFFGSAVDVLNEYGHAHDQGDAATLFDPGTRSTLAQALDAMWASERSLRLGEPDAALPHAYRALDLLKEAQQATRIFLRRVGSDLPPVDMSRRLTGDRDDIVAGALAAAPEGPPESPAVAAWRALQERPGRSGSGPDLAALDRWVLQNGGRIADPLALTAAIDTVRAEPGCADCRRRLRALLWSAIERPPAAIQRRATPPQRGRRYLDALR</sequence>
<dbReference type="Proteomes" id="UP000215595">
    <property type="component" value="Unassembled WGS sequence"/>
</dbReference>
<keyword evidence="2" id="KW-0472">Membrane</keyword>
<evidence type="ECO:0000256" key="1">
    <source>
        <dbReference type="SAM" id="MobiDB-lite"/>
    </source>
</evidence>
<evidence type="ECO:0008006" key="5">
    <source>
        <dbReference type="Google" id="ProtNLM"/>
    </source>
</evidence>
<keyword evidence="2" id="KW-0812">Transmembrane</keyword>
<protein>
    <recommendedName>
        <fullName evidence="5">DUF4175 domain-containing protein</fullName>
    </recommendedName>
</protein>
<dbReference type="InterPro" id="IPR012683">
    <property type="entry name" value="CHP02302_TM"/>
</dbReference>
<name>A0A258FRE7_9CAUL</name>
<feature type="transmembrane region" description="Helical" evidence="2">
    <location>
        <begin position="143"/>
        <end position="162"/>
    </location>
</feature>
<feature type="compositionally biased region" description="Basic and acidic residues" evidence="1">
    <location>
        <begin position="513"/>
        <end position="526"/>
    </location>
</feature>
<organism evidence="3 4">
    <name type="scientific">Brevundimonas subvibrioides</name>
    <dbReference type="NCBI Taxonomy" id="74313"/>
    <lineage>
        <taxon>Bacteria</taxon>
        <taxon>Pseudomonadati</taxon>
        <taxon>Pseudomonadota</taxon>
        <taxon>Alphaproteobacteria</taxon>
        <taxon>Caulobacterales</taxon>
        <taxon>Caulobacteraceae</taxon>
        <taxon>Brevundimonas</taxon>
    </lineage>
</organism>
<keyword evidence="2" id="KW-1133">Transmembrane helix</keyword>
<proteinExistence type="predicted"/>
<dbReference type="Pfam" id="PF13779">
    <property type="entry name" value="DUF4175"/>
    <property type="match status" value="1"/>
</dbReference>
<evidence type="ECO:0000313" key="3">
    <source>
        <dbReference type="EMBL" id="OYX35170.1"/>
    </source>
</evidence>
<feature type="compositionally biased region" description="Gly residues" evidence="1">
    <location>
        <begin position="465"/>
        <end position="475"/>
    </location>
</feature>
<feature type="region of interest" description="Disordered" evidence="1">
    <location>
        <begin position="464"/>
        <end position="534"/>
    </location>
</feature>
<comment type="caution">
    <text evidence="3">The sequence shown here is derived from an EMBL/GenBank/DDBJ whole genome shotgun (WGS) entry which is preliminary data.</text>
</comment>
<reference evidence="3 4" key="1">
    <citation type="submission" date="2017-03" db="EMBL/GenBank/DDBJ databases">
        <title>Lifting the veil on microbial sulfur biogeochemistry in mining wastewaters.</title>
        <authorList>
            <person name="Kantor R.S."/>
            <person name="Colenbrander Nelson T."/>
            <person name="Marshall S."/>
            <person name="Bennett D."/>
            <person name="Apte S."/>
            <person name="Camacho D."/>
            <person name="Thomas B.C."/>
            <person name="Warren L.A."/>
            <person name="Banfield J.F."/>
        </authorList>
    </citation>
    <scope>NUCLEOTIDE SEQUENCE [LARGE SCALE GENOMIC DNA]</scope>
    <source>
        <strain evidence="3">32-69-9</strain>
    </source>
</reference>
<accession>A0A258FRE7</accession>
<dbReference type="EMBL" id="NCEB01000005">
    <property type="protein sequence ID" value="OYX35170.1"/>
    <property type="molecule type" value="Genomic_DNA"/>
</dbReference>
<feature type="region of interest" description="Disordered" evidence="1">
    <location>
        <begin position="723"/>
        <end position="742"/>
    </location>
</feature>
<evidence type="ECO:0000256" key="2">
    <source>
        <dbReference type="SAM" id="Phobius"/>
    </source>
</evidence>
<feature type="transmembrane region" description="Helical" evidence="2">
    <location>
        <begin position="30"/>
        <end position="50"/>
    </location>
</feature>
<gene>
    <name evidence="3" type="ORF">B7Z01_03105</name>
</gene>
<dbReference type="AlphaFoldDB" id="A0A258FRE7"/>